<organism evidence="1 2">
    <name type="scientific">Dallia pectoralis</name>
    <name type="common">Alaska blackfish</name>
    <dbReference type="NCBI Taxonomy" id="75939"/>
    <lineage>
        <taxon>Eukaryota</taxon>
        <taxon>Metazoa</taxon>
        <taxon>Chordata</taxon>
        <taxon>Craniata</taxon>
        <taxon>Vertebrata</taxon>
        <taxon>Euteleostomi</taxon>
        <taxon>Actinopterygii</taxon>
        <taxon>Neopterygii</taxon>
        <taxon>Teleostei</taxon>
        <taxon>Protacanthopterygii</taxon>
        <taxon>Esociformes</taxon>
        <taxon>Umbridae</taxon>
        <taxon>Dallia</taxon>
    </lineage>
</organism>
<dbReference type="EMBL" id="CM055739">
    <property type="protein sequence ID" value="KAJ8004262.1"/>
    <property type="molecule type" value="Genomic_DNA"/>
</dbReference>
<evidence type="ECO:0000313" key="1">
    <source>
        <dbReference type="EMBL" id="KAJ8004262.1"/>
    </source>
</evidence>
<gene>
    <name evidence="1" type="ORF">DPEC_G00156990</name>
</gene>
<proteinExistence type="predicted"/>
<dbReference type="Proteomes" id="UP001157502">
    <property type="component" value="Chromosome 12"/>
</dbReference>
<sequence length="203" mass="23153">MEHEARPTVCVDREEYERMKAEIEALREQVQTLHLNNSFLLQRFASSPEDIRLYTRFPSYKHLMAFWSLIESATSKMIRVTSRAKRASSTSTVTESPVTRPTKLLPIDELFLFLTYLSTGCKQRELAHRFKIHRTTVSRIIVTWANFLYTLLGSAIGLPACTIPRAELTNGTSQLMFMLHTIGNSALEKSAYVSVTLGWSSVF</sequence>
<name>A0ACC2GKY3_DALPE</name>
<reference evidence="1" key="1">
    <citation type="submission" date="2021-05" db="EMBL/GenBank/DDBJ databases">
        <authorList>
            <person name="Pan Q."/>
            <person name="Jouanno E."/>
            <person name="Zahm M."/>
            <person name="Klopp C."/>
            <person name="Cabau C."/>
            <person name="Louis A."/>
            <person name="Berthelot C."/>
            <person name="Parey E."/>
            <person name="Roest Crollius H."/>
            <person name="Montfort J."/>
            <person name="Robinson-Rechavi M."/>
            <person name="Bouchez O."/>
            <person name="Lampietro C."/>
            <person name="Lopez Roques C."/>
            <person name="Donnadieu C."/>
            <person name="Postlethwait J."/>
            <person name="Bobe J."/>
            <person name="Dillon D."/>
            <person name="Chandos A."/>
            <person name="von Hippel F."/>
            <person name="Guiguen Y."/>
        </authorList>
    </citation>
    <scope>NUCLEOTIDE SEQUENCE</scope>
    <source>
        <strain evidence="1">YG-Jan2019</strain>
    </source>
</reference>
<evidence type="ECO:0000313" key="2">
    <source>
        <dbReference type="Proteomes" id="UP001157502"/>
    </source>
</evidence>
<keyword evidence="2" id="KW-1185">Reference proteome</keyword>
<protein>
    <submittedName>
        <fullName evidence="1">Uncharacterized protein</fullName>
    </submittedName>
</protein>
<accession>A0ACC2GKY3</accession>
<comment type="caution">
    <text evidence="1">The sequence shown here is derived from an EMBL/GenBank/DDBJ whole genome shotgun (WGS) entry which is preliminary data.</text>
</comment>